<evidence type="ECO:0000256" key="3">
    <source>
        <dbReference type="ARBA" id="ARBA00022598"/>
    </source>
</evidence>
<dbReference type="RefSeq" id="WP_130649929.1">
    <property type="nucleotide sequence ID" value="NZ_BMHA01000008.1"/>
</dbReference>
<accession>A0A8J3ABD1</accession>
<dbReference type="FunFam" id="3.10.310.40:FF:000001">
    <property type="entry name" value="Alanine--tRNA ligase"/>
    <property type="match status" value="1"/>
</dbReference>
<dbReference type="SUPFAM" id="SSF55186">
    <property type="entry name" value="ThrRS/AlaRS common domain"/>
    <property type="match status" value="1"/>
</dbReference>
<dbReference type="Pfam" id="PF01411">
    <property type="entry name" value="tRNA-synt_2c"/>
    <property type="match status" value="1"/>
</dbReference>
<dbReference type="InterPro" id="IPR050058">
    <property type="entry name" value="Ala-tRNA_ligase"/>
</dbReference>
<keyword evidence="5 13" id="KW-0547">Nucleotide-binding</keyword>
<dbReference type="InterPro" id="IPR012947">
    <property type="entry name" value="tRNA_SAD"/>
</dbReference>
<dbReference type="NCBIfam" id="TIGR00344">
    <property type="entry name" value="alaS"/>
    <property type="match status" value="1"/>
</dbReference>
<evidence type="ECO:0000256" key="7">
    <source>
        <dbReference type="ARBA" id="ARBA00022840"/>
    </source>
</evidence>
<comment type="domain">
    <text evidence="13">Consists of three domains; the N-terminal catalytic domain, the editing domain and the C-terminal C-Ala domain. The editing domain removes incorrectly charged amino acids, while the C-Ala domain, along with tRNA(Ala), serves as a bridge to cooperatively bring together the editing and aminoacylation centers thus stimulating deacylation of misacylated tRNAs.</text>
</comment>
<dbReference type="SMART" id="SM00863">
    <property type="entry name" value="tRNA_SAD"/>
    <property type="match status" value="1"/>
</dbReference>
<comment type="function">
    <text evidence="11 13">Catalyzes the attachment of alanine to tRNA(Ala) in a two-step reaction: alanine is first activated by ATP to form Ala-AMP and then transferred to the acceptor end of tRNA(Ala). Also edits incorrectly charged Ser-tRNA(Ala) and Gly-tRNA(Ala) via its editing domain.</text>
</comment>
<evidence type="ECO:0000256" key="2">
    <source>
        <dbReference type="ARBA" id="ARBA00022555"/>
    </source>
</evidence>
<sequence length="886" mass="95994">MDSLSIRNTFLDFFVEHGHRRYESASLIPQDPTVLLTIAGMLPFKPWFMGDATPPTPRATSYQKCARTNDIENVGHTTRHLTFFEMLGNFSFGDYFKREAIRWAWALSVEHYRLDPERIWVTVYEDDDEAEQLWLAETDIPAARIQRLGAEDNYWWTHAAGPGGPNTELYYDRGEAYGHAGGPAVDDERYLEFYNLVFMQHELDDAGNVLGQLPALNVDTGLGLERMAVLLQGVDNVFETDLFAPLLARAGELSGTAYGEDAERDVSLRVIAEHARTSAFLIADGVLPSKEGRGYVLRRLMRRAVRHGQLLGMDIGSSGQQLLLPMVEQVIEQMRPSYPDLERQRSLITRVAGAEETDFGARIRQGLERVDQAITSARSTGDDAPAFPGEVAFELHDTFGFPIDLTAEIAADAGLSLDRGEFDALMQQQRERARAAAKKGSGGIPAETYREAAAQVGTTDFLGYRGLTAEAELGAIVTAGGLLHTAGEGDEVEIVLPRTPFYAEGGGQVGDVGLLETPTGRLQVTDTQEAIEGLIVHRARVVAGEVRQGQPVEAHVDPSRRVATARSHSATHVLHATIKEFLGDHAQQAGSLVQPGRLRFDFPHFESVSRDRLAEIEGSINERVLRDPHVHTEVMSLDDAKKSGAVANFGDKYGQVVRVVTIGEFSKELCGGTHVPSGAKIGTITIVREESIGSNTRRIEALTGVDAFGFLSKERMVAEEIARLVDVPSDQAVERVGALLDRLKAAEKELAKLRGANLSQEARRIADEASREDGLAVVVTRADGLAHDDLRRLATEIRNHLAERAVIVVGTATDEGKAQLICAVSADLAAAGVEARPILHPAAQVVGGGAGGKGDLAQAGGKQGDRLDEALQVAAGEARAAAAASR</sequence>
<evidence type="ECO:0000256" key="10">
    <source>
        <dbReference type="ARBA" id="ARBA00023146"/>
    </source>
</evidence>
<dbReference type="InterPro" id="IPR023033">
    <property type="entry name" value="Ala_tRNA_ligase_euk/bac"/>
</dbReference>
<dbReference type="InterPro" id="IPR018164">
    <property type="entry name" value="Ala-tRNA-synth_IIc_N"/>
</dbReference>
<keyword evidence="9 13" id="KW-0648">Protein biosynthesis</keyword>
<name>A0A8J3ABD1_9ACTN</name>
<keyword evidence="2 13" id="KW-0820">tRNA-binding</keyword>
<evidence type="ECO:0000256" key="6">
    <source>
        <dbReference type="ARBA" id="ARBA00022833"/>
    </source>
</evidence>
<feature type="binding site" evidence="13">
    <location>
        <position position="568"/>
    </location>
    <ligand>
        <name>Zn(2+)</name>
        <dbReference type="ChEBI" id="CHEBI:29105"/>
    </ligand>
</feature>
<keyword evidence="13" id="KW-0963">Cytoplasm</keyword>
<gene>
    <name evidence="13 16" type="primary">alaS</name>
    <name evidence="16" type="ORF">GCM10011354_23590</name>
</gene>
<dbReference type="EC" id="6.1.1.7" evidence="13"/>
<evidence type="ECO:0000256" key="1">
    <source>
        <dbReference type="ARBA" id="ARBA00008226"/>
    </source>
</evidence>
<dbReference type="InterPro" id="IPR018165">
    <property type="entry name" value="Ala-tRNA-synth_IIc_core"/>
</dbReference>
<keyword evidence="6 13" id="KW-0862">Zinc</keyword>
<comment type="subcellular location">
    <subcellularLocation>
        <location evidence="13">Cytoplasm</location>
    </subcellularLocation>
</comment>
<feature type="coiled-coil region" evidence="14">
    <location>
        <begin position="729"/>
        <end position="763"/>
    </location>
</feature>
<comment type="similarity">
    <text evidence="1 13">Belongs to the class-II aminoacyl-tRNA synthetase family.</text>
</comment>
<dbReference type="PANTHER" id="PTHR11777:SF9">
    <property type="entry name" value="ALANINE--TRNA LIGASE, CYTOPLASMIC"/>
    <property type="match status" value="1"/>
</dbReference>
<comment type="caution">
    <text evidence="16">The sequence shown here is derived from an EMBL/GenBank/DDBJ whole genome shotgun (WGS) entry which is preliminary data.</text>
</comment>
<dbReference type="GO" id="GO:0002161">
    <property type="term" value="F:aminoacyl-tRNA deacylase activity"/>
    <property type="evidence" value="ECO:0007669"/>
    <property type="project" value="TreeGrafter"/>
</dbReference>
<dbReference type="Pfam" id="PF07973">
    <property type="entry name" value="tRNA_SAD"/>
    <property type="match status" value="1"/>
</dbReference>
<dbReference type="GO" id="GO:0000049">
    <property type="term" value="F:tRNA binding"/>
    <property type="evidence" value="ECO:0007669"/>
    <property type="project" value="UniProtKB-KW"/>
</dbReference>
<dbReference type="Gene3D" id="3.30.930.10">
    <property type="entry name" value="Bira Bifunctional Protein, Domain 2"/>
    <property type="match status" value="1"/>
</dbReference>
<dbReference type="FunFam" id="3.30.980.10:FF:000004">
    <property type="entry name" value="Alanine--tRNA ligase, cytoplasmic"/>
    <property type="match status" value="1"/>
</dbReference>
<feature type="binding site" evidence="13">
    <location>
        <position position="674"/>
    </location>
    <ligand>
        <name>Zn(2+)</name>
        <dbReference type="ChEBI" id="CHEBI:29105"/>
    </ligand>
</feature>
<keyword evidence="14" id="KW-0175">Coiled coil</keyword>
<dbReference type="InterPro" id="IPR045864">
    <property type="entry name" value="aa-tRNA-synth_II/BPL/LPL"/>
</dbReference>
<evidence type="ECO:0000259" key="15">
    <source>
        <dbReference type="PROSITE" id="PS50860"/>
    </source>
</evidence>
<dbReference type="SUPFAM" id="SSF55681">
    <property type="entry name" value="Class II aaRS and biotin synthetases"/>
    <property type="match status" value="1"/>
</dbReference>
<evidence type="ECO:0000256" key="11">
    <source>
        <dbReference type="ARBA" id="ARBA00024779"/>
    </source>
</evidence>
<dbReference type="GO" id="GO:0006419">
    <property type="term" value="P:alanyl-tRNA aminoacylation"/>
    <property type="evidence" value="ECO:0007669"/>
    <property type="project" value="UniProtKB-UniRule"/>
</dbReference>
<dbReference type="InterPro" id="IPR003156">
    <property type="entry name" value="DHHA1_dom"/>
</dbReference>
<dbReference type="InterPro" id="IPR002318">
    <property type="entry name" value="Ala-tRNA-lgiase_IIc"/>
</dbReference>
<keyword evidence="8 13" id="KW-0694">RNA-binding</keyword>
<keyword evidence="10 13" id="KW-0030">Aminoacyl-tRNA synthetase</keyword>
<organism evidence="16 17">
    <name type="scientific">Egicoccus halophilus</name>
    <dbReference type="NCBI Taxonomy" id="1670830"/>
    <lineage>
        <taxon>Bacteria</taxon>
        <taxon>Bacillati</taxon>
        <taxon>Actinomycetota</taxon>
        <taxon>Nitriliruptoria</taxon>
        <taxon>Egicoccales</taxon>
        <taxon>Egicoccaceae</taxon>
        <taxon>Egicoccus</taxon>
    </lineage>
</organism>
<evidence type="ECO:0000256" key="4">
    <source>
        <dbReference type="ARBA" id="ARBA00022723"/>
    </source>
</evidence>
<proteinExistence type="inferred from homology"/>
<dbReference type="PROSITE" id="PS50860">
    <property type="entry name" value="AA_TRNA_LIGASE_II_ALA"/>
    <property type="match status" value="1"/>
</dbReference>
<evidence type="ECO:0000256" key="12">
    <source>
        <dbReference type="ARBA" id="ARBA00048300"/>
    </source>
</evidence>
<dbReference type="HAMAP" id="MF_00036_B">
    <property type="entry name" value="Ala_tRNA_synth_B"/>
    <property type="match status" value="1"/>
</dbReference>
<dbReference type="GO" id="GO:0008270">
    <property type="term" value="F:zinc ion binding"/>
    <property type="evidence" value="ECO:0007669"/>
    <property type="project" value="UniProtKB-UniRule"/>
</dbReference>
<dbReference type="GO" id="GO:0005524">
    <property type="term" value="F:ATP binding"/>
    <property type="evidence" value="ECO:0007669"/>
    <property type="project" value="UniProtKB-UniRule"/>
</dbReference>
<keyword evidence="4 13" id="KW-0479">Metal-binding</keyword>
<dbReference type="EMBL" id="BMHA01000008">
    <property type="protein sequence ID" value="GGI07339.1"/>
    <property type="molecule type" value="Genomic_DNA"/>
</dbReference>
<dbReference type="InterPro" id="IPR018162">
    <property type="entry name" value="Ala-tRNA-ligase_IIc_anticod-bd"/>
</dbReference>
<comment type="cofactor">
    <cofactor evidence="13">
        <name>Zn(2+)</name>
        <dbReference type="ChEBI" id="CHEBI:29105"/>
    </cofactor>
    <text evidence="13">Binds 1 zinc ion per subunit.</text>
</comment>
<reference evidence="16" key="2">
    <citation type="submission" date="2020-09" db="EMBL/GenBank/DDBJ databases">
        <authorList>
            <person name="Sun Q."/>
            <person name="Zhou Y."/>
        </authorList>
    </citation>
    <scope>NUCLEOTIDE SEQUENCE</scope>
    <source>
        <strain evidence="16">CGMCC 1.14988</strain>
    </source>
</reference>
<dbReference type="Pfam" id="PF02272">
    <property type="entry name" value="DHHA1"/>
    <property type="match status" value="1"/>
</dbReference>
<evidence type="ECO:0000256" key="9">
    <source>
        <dbReference type="ARBA" id="ARBA00022917"/>
    </source>
</evidence>
<dbReference type="Gene3D" id="2.40.30.130">
    <property type="match status" value="1"/>
</dbReference>
<evidence type="ECO:0000313" key="17">
    <source>
        <dbReference type="Proteomes" id="UP000650511"/>
    </source>
</evidence>
<dbReference type="Proteomes" id="UP000650511">
    <property type="component" value="Unassembled WGS sequence"/>
</dbReference>
<evidence type="ECO:0000256" key="14">
    <source>
        <dbReference type="SAM" id="Coils"/>
    </source>
</evidence>
<dbReference type="Gene3D" id="3.30.980.10">
    <property type="entry name" value="Threonyl-trna Synthetase, Chain A, domain 2"/>
    <property type="match status" value="1"/>
</dbReference>
<evidence type="ECO:0000256" key="13">
    <source>
        <dbReference type="HAMAP-Rule" id="MF_00036"/>
    </source>
</evidence>
<keyword evidence="17" id="KW-1185">Reference proteome</keyword>
<keyword evidence="3 13" id="KW-0436">Ligase</keyword>
<feature type="domain" description="Alanyl-transfer RNA synthetases family profile" evidence="15">
    <location>
        <begin position="1"/>
        <end position="713"/>
    </location>
</feature>
<feature type="binding site" evidence="13">
    <location>
        <position position="572"/>
    </location>
    <ligand>
        <name>Zn(2+)</name>
        <dbReference type="ChEBI" id="CHEBI:29105"/>
    </ligand>
</feature>
<dbReference type="Gene3D" id="3.30.54.20">
    <property type="match status" value="1"/>
</dbReference>
<dbReference type="OrthoDB" id="9803884at2"/>
<dbReference type="InterPro" id="IPR018163">
    <property type="entry name" value="Thr/Ala-tRNA-synth_IIc_edit"/>
</dbReference>
<evidence type="ECO:0000256" key="5">
    <source>
        <dbReference type="ARBA" id="ARBA00022741"/>
    </source>
</evidence>
<dbReference type="CDD" id="cd00673">
    <property type="entry name" value="AlaRS_core"/>
    <property type="match status" value="1"/>
</dbReference>
<dbReference type="GO" id="GO:0004813">
    <property type="term" value="F:alanine-tRNA ligase activity"/>
    <property type="evidence" value="ECO:0007669"/>
    <property type="project" value="UniProtKB-UniRule"/>
</dbReference>
<reference evidence="16" key="1">
    <citation type="journal article" date="2014" name="Int. J. Syst. Evol. Microbiol.">
        <title>Complete genome sequence of Corynebacterium casei LMG S-19264T (=DSM 44701T), isolated from a smear-ripened cheese.</title>
        <authorList>
            <consortium name="US DOE Joint Genome Institute (JGI-PGF)"/>
            <person name="Walter F."/>
            <person name="Albersmeier A."/>
            <person name="Kalinowski J."/>
            <person name="Ruckert C."/>
        </authorList>
    </citation>
    <scope>NUCLEOTIDE SEQUENCE</scope>
    <source>
        <strain evidence="16">CGMCC 1.14988</strain>
    </source>
</reference>
<dbReference type="GO" id="GO:0005829">
    <property type="term" value="C:cytosol"/>
    <property type="evidence" value="ECO:0007669"/>
    <property type="project" value="TreeGrafter"/>
</dbReference>
<dbReference type="InterPro" id="IPR009000">
    <property type="entry name" value="Transl_B-barrel_sf"/>
</dbReference>
<dbReference type="AlphaFoldDB" id="A0A8J3ABD1"/>
<dbReference type="Gene3D" id="3.10.310.40">
    <property type="match status" value="1"/>
</dbReference>
<dbReference type="PRINTS" id="PR00980">
    <property type="entry name" value="TRNASYNTHALA"/>
</dbReference>
<keyword evidence="7 13" id="KW-0067">ATP-binding</keyword>
<comment type="catalytic activity">
    <reaction evidence="12 13">
        <text>tRNA(Ala) + L-alanine + ATP = L-alanyl-tRNA(Ala) + AMP + diphosphate</text>
        <dbReference type="Rhea" id="RHEA:12540"/>
        <dbReference type="Rhea" id="RHEA-COMP:9657"/>
        <dbReference type="Rhea" id="RHEA-COMP:9923"/>
        <dbReference type="ChEBI" id="CHEBI:30616"/>
        <dbReference type="ChEBI" id="CHEBI:33019"/>
        <dbReference type="ChEBI" id="CHEBI:57972"/>
        <dbReference type="ChEBI" id="CHEBI:78442"/>
        <dbReference type="ChEBI" id="CHEBI:78497"/>
        <dbReference type="ChEBI" id="CHEBI:456215"/>
        <dbReference type="EC" id="6.1.1.7"/>
    </reaction>
</comment>
<dbReference type="FunFam" id="3.30.54.20:FF:000001">
    <property type="entry name" value="Alanine--tRNA ligase"/>
    <property type="match status" value="1"/>
</dbReference>
<evidence type="ECO:0000313" key="16">
    <source>
        <dbReference type="EMBL" id="GGI07339.1"/>
    </source>
</evidence>
<dbReference type="SUPFAM" id="SSF50447">
    <property type="entry name" value="Translation proteins"/>
    <property type="match status" value="1"/>
</dbReference>
<feature type="binding site" evidence="13">
    <location>
        <position position="670"/>
    </location>
    <ligand>
        <name>Zn(2+)</name>
        <dbReference type="ChEBI" id="CHEBI:29105"/>
    </ligand>
</feature>
<dbReference type="SUPFAM" id="SSF101353">
    <property type="entry name" value="Putative anticodon-binding domain of alanyl-tRNA synthetase (AlaRS)"/>
    <property type="match status" value="1"/>
</dbReference>
<protein>
    <recommendedName>
        <fullName evidence="13">Alanine--tRNA ligase</fullName>
        <ecNumber evidence="13">6.1.1.7</ecNumber>
    </recommendedName>
    <alternativeName>
        <fullName evidence="13">Alanyl-tRNA synthetase</fullName>
        <shortName evidence="13">AlaRS</shortName>
    </alternativeName>
</protein>
<evidence type="ECO:0000256" key="8">
    <source>
        <dbReference type="ARBA" id="ARBA00022884"/>
    </source>
</evidence>
<dbReference type="PANTHER" id="PTHR11777">
    <property type="entry name" value="ALANYL-TRNA SYNTHETASE"/>
    <property type="match status" value="1"/>
</dbReference>